<sequence length="338" mass="38091">MAMVHDPRFVEDVPEGRAAIPAFIVCRNAHLLCASCLGDKRSAWPLSVHDTQCPTCHDEMLKSSQPSRAVVIKLDQYTFLCRYADAGCPWKGQVSQETEHAKKLCRFRFLRCGRCGEQYRAGFALEHNELCTELVITCPEGGADCLGAPRSGMYPRSQADEHAKKLCRNRPCRNFPFCRTRTSAANLVPHEPACTFQLEQQASARQEAATQRTLLAQSHAENATLRERAERVEKALKSASEELDKERTRRRELERECDDLADKLRDEIRRYARLAGRERDGGRGGGGGGERRSRDEQRFAPATRQSWSASRSSSVRDDRWAPVHDDASAYSSAGRSRY</sequence>
<feature type="compositionally biased region" description="Basic and acidic residues" evidence="2">
    <location>
        <begin position="314"/>
        <end position="327"/>
    </location>
</feature>
<dbReference type="OrthoDB" id="941555at2759"/>
<dbReference type="OMA" id="PVIACEN"/>
<evidence type="ECO:0000256" key="1">
    <source>
        <dbReference type="SAM" id="Coils"/>
    </source>
</evidence>
<evidence type="ECO:0008006" key="5">
    <source>
        <dbReference type="Google" id="ProtNLM"/>
    </source>
</evidence>
<dbReference type="EMBL" id="KQ474075">
    <property type="protein sequence ID" value="KPV76773.1"/>
    <property type="molecule type" value="Genomic_DNA"/>
</dbReference>
<gene>
    <name evidence="3" type="ORF">RHOBADRAFT_41983</name>
</gene>
<evidence type="ECO:0000313" key="3">
    <source>
        <dbReference type="EMBL" id="KPV76773.1"/>
    </source>
</evidence>
<reference evidence="3 4" key="1">
    <citation type="journal article" date="2015" name="Front. Microbiol.">
        <title>Genome sequence of the plant growth promoting endophytic yeast Rhodotorula graminis WP1.</title>
        <authorList>
            <person name="Firrincieli A."/>
            <person name="Otillar R."/>
            <person name="Salamov A."/>
            <person name="Schmutz J."/>
            <person name="Khan Z."/>
            <person name="Redman R.S."/>
            <person name="Fleck N.D."/>
            <person name="Lindquist E."/>
            <person name="Grigoriev I.V."/>
            <person name="Doty S.L."/>
        </authorList>
    </citation>
    <scope>NUCLEOTIDE SEQUENCE [LARGE SCALE GENOMIC DNA]</scope>
    <source>
        <strain evidence="3 4">WP1</strain>
    </source>
</reference>
<dbReference type="SUPFAM" id="SSF49599">
    <property type="entry name" value="TRAF domain-like"/>
    <property type="match status" value="1"/>
</dbReference>
<dbReference type="Gene3D" id="3.30.40.10">
    <property type="entry name" value="Zinc/RING finger domain, C3HC4 (zinc finger)"/>
    <property type="match status" value="1"/>
</dbReference>
<keyword evidence="4" id="KW-1185">Reference proteome</keyword>
<dbReference type="InterPro" id="IPR013083">
    <property type="entry name" value="Znf_RING/FYVE/PHD"/>
</dbReference>
<dbReference type="PANTHER" id="PTHR10131">
    <property type="entry name" value="TNF RECEPTOR ASSOCIATED FACTOR"/>
    <property type="match status" value="1"/>
</dbReference>
<dbReference type="GeneID" id="28974437"/>
<dbReference type="Proteomes" id="UP000053890">
    <property type="component" value="Unassembled WGS sequence"/>
</dbReference>
<dbReference type="GO" id="GO:0043122">
    <property type="term" value="P:regulation of canonical NF-kappaB signal transduction"/>
    <property type="evidence" value="ECO:0007669"/>
    <property type="project" value="TreeGrafter"/>
</dbReference>
<dbReference type="PANTHER" id="PTHR10131:SF94">
    <property type="entry name" value="TNF RECEPTOR-ASSOCIATED FACTOR 4"/>
    <property type="match status" value="1"/>
</dbReference>
<dbReference type="RefSeq" id="XP_018272822.1">
    <property type="nucleotide sequence ID" value="XM_018413989.1"/>
</dbReference>
<evidence type="ECO:0000313" key="4">
    <source>
        <dbReference type="Proteomes" id="UP000053890"/>
    </source>
</evidence>
<organism evidence="3 4">
    <name type="scientific">Rhodotorula graminis (strain WP1)</name>
    <dbReference type="NCBI Taxonomy" id="578459"/>
    <lineage>
        <taxon>Eukaryota</taxon>
        <taxon>Fungi</taxon>
        <taxon>Dikarya</taxon>
        <taxon>Basidiomycota</taxon>
        <taxon>Pucciniomycotina</taxon>
        <taxon>Microbotryomycetes</taxon>
        <taxon>Sporidiobolales</taxon>
        <taxon>Sporidiobolaceae</taxon>
        <taxon>Rhodotorula</taxon>
    </lineage>
</organism>
<name>A0A194S7R6_RHOGW</name>
<feature type="region of interest" description="Disordered" evidence="2">
    <location>
        <begin position="276"/>
        <end position="338"/>
    </location>
</feature>
<keyword evidence="1" id="KW-0175">Coiled coil</keyword>
<dbReference type="AlphaFoldDB" id="A0A194S7R6"/>
<feature type="compositionally biased region" description="Basic and acidic residues" evidence="2">
    <location>
        <begin position="289"/>
        <end position="298"/>
    </location>
</feature>
<proteinExistence type="predicted"/>
<feature type="compositionally biased region" description="Low complexity" evidence="2">
    <location>
        <begin position="328"/>
        <end position="338"/>
    </location>
</feature>
<accession>A0A194S7R6</accession>
<feature type="coiled-coil region" evidence="1">
    <location>
        <begin position="215"/>
        <end position="270"/>
    </location>
</feature>
<evidence type="ECO:0000256" key="2">
    <source>
        <dbReference type="SAM" id="MobiDB-lite"/>
    </source>
</evidence>
<protein>
    <recommendedName>
        <fullName evidence="5">TRAF-type domain-containing protein</fullName>
    </recommendedName>
</protein>